<evidence type="ECO:0000313" key="2">
    <source>
        <dbReference type="Proteomes" id="UP000201838"/>
    </source>
</evidence>
<dbReference type="InterPro" id="IPR046871">
    <property type="entry name" value="Pro_CA_2"/>
</dbReference>
<dbReference type="Pfam" id="PF20393">
    <property type="entry name" value="Pro_CA_2"/>
    <property type="match status" value="1"/>
</dbReference>
<evidence type="ECO:0008006" key="3">
    <source>
        <dbReference type="Google" id="ProtNLM"/>
    </source>
</evidence>
<dbReference type="GO" id="GO:0008270">
    <property type="term" value="F:zinc ion binding"/>
    <property type="evidence" value="ECO:0007669"/>
    <property type="project" value="InterPro"/>
</dbReference>
<dbReference type="GO" id="GO:0004089">
    <property type="term" value="F:carbonate dehydratase activity"/>
    <property type="evidence" value="ECO:0007669"/>
    <property type="project" value="InterPro"/>
</dbReference>
<accession>A0A238IW62</accession>
<dbReference type="EMBL" id="FXXQ01000001">
    <property type="protein sequence ID" value="SMX21924.1"/>
    <property type="molecule type" value="Genomic_DNA"/>
</dbReference>
<dbReference type="Gene3D" id="3.40.1050.10">
    <property type="entry name" value="Carbonic anhydrase"/>
    <property type="match status" value="1"/>
</dbReference>
<organism evidence="1 2">
    <name type="scientific">Boseongicola aestuarii</name>
    <dbReference type="NCBI Taxonomy" id="1470561"/>
    <lineage>
        <taxon>Bacteria</taxon>
        <taxon>Pseudomonadati</taxon>
        <taxon>Pseudomonadota</taxon>
        <taxon>Alphaproteobacteria</taxon>
        <taxon>Rhodobacterales</taxon>
        <taxon>Paracoccaceae</taxon>
        <taxon>Boseongicola</taxon>
    </lineage>
</organism>
<reference evidence="1 2" key="1">
    <citation type="submission" date="2017-05" db="EMBL/GenBank/DDBJ databases">
        <authorList>
            <person name="Song R."/>
            <person name="Chenine A.L."/>
            <person name="Ruprecht R.M."/>
        </authorList>
    </citation>
    <scope>NUCLEOTIDE SEQUENCE [LARGE SCALE GENOMIC DNA]</scope>
    <source>
        <strain evidence="1 2">CECT 8489</strain>
    </source>
</reference>
<sequence length="155" mass="17092">MNVNVSRPAPQASAQQVPQTEALVLNCMDYRLVAAVADYLDGRGLRGKYDQITLAGGAIGVMSDQTTAWAKTFWQHVALARKLHGIRKVIIIDHRDCGACKAFVSTDCADIREVETVTHMKWMEALADEIAKREPGLEVETLLMDLDGSVEAFFL</sequence>
<dbReference type="OrthoDB" id="288525at2"/>
<dbReference type="Proteomes" id="UP000201838">
    <property type="component" value="Unassembled WGS sequence"/>
</dbReference>
<dbReference type="InterPro" id="IPR036874">
    <property type="entry name" value="Carbonic_anhydrase_sf"/>
</dbReference>
<dbReference type="SUPFAM" id="SSF53056">
    <property type="entry name" value="beta-carbonic anhydrase, cab"/>
    <property type="match status" value="1"/>
</dbReference>
<evidence type="ECO:0000313" key="1">
    <source>
        <dbReference type="EMBL" id="SMX21924.1"/>
    </source>
</evidence>
<dbReference type="RefSeq" id="WP_141138200.1">
    <property type="nucleotide sequence ID" value="NZ_FXXQ01000001.1"/>
</dbReference>
<dbReference type="AlphaFoldDB" id="A0A238IW62"/>
<name>A0A238IW62_9RHOB</name>
<proteinExistence type="predicted"/>
<gene>
    <name evidence="1" type="ORF">BOA8489_00011</name>
</gene>
<protein>
    <recommendedName>
        <fullName evidence="3">Carbonic anhydrase</fullName>
    </recommendedName>
</protein>
<keyword evidence="2" id="KW-1185">Reference proteome</keyword>